<organism evidence="2 3">
    <name type="scientific">Splendidivirga corallicola</name>
    <dbReference type="NCBI Taxonomy" id="3051826"/>
    <lineage>
        <taxon>Bacteria</taxon>
        <taxon>Pseudomonadati</taxon>
        <taxon>Bacteroidota</taxon>
        <taxon>Cytophagia</taxon>
        <taxon>Cytophagales</taxon>
        <taxon>Splendidivirgaceae</taxon>
        <taxon>Splendidivirga</taxon>
    </lineage>
</organism>
<dbReference type="Proteomes" id="UP001172082">
    <property type="component" value="Unassembled WGS sequence"/>
</dbReference>
<dbReference type="RefSeq" id="WP_346754643.1">
    <property type="nucleotide sequence ID" value="NZ_JAUJEA010000012.1"/>
</dbReference>
<evidence type="ECO:0000313" key="2">
    <source>
        <dbReference type="EMBL" id="MDN5204619.1"/>
    </source>
</evidence>
<evidence type="ECO:0000313" key="3">
    <source>
        <dbReference type="Proteomes" id="UP001172082"/>
    </source>
</evidence>
<accession>A0ABT8KV15</accession>
<evidence type="ECO:0000256" key="1">
    <source>
        <dbReference type="SAM" id="SignalP"/>
    </source>
</evidence>
<dbReference type="EMBL" id="JAUJEA010000012">
    <property type="protein sequence ID" value="MDN5204619.1"/>
    <property type="molecule type" value="Genomic_DNA"/>
</dbReference>
<protein>
    <recommendedName>
        <fullName evidence="4">DUF4136 domain-containing protein</fullName>
    </recommendedName>
</protein>
<feature type="chain" id="PRO_5046272981" description="DUF4136 domain-containing protein" evidence="1">
    <location>
        <begin position="19"/>
        <end position="177"/>
    </location>
</feature>
<keyword evidence="1" id="KW-0732">Signal</keyword>
<dbReference type="PROSITE" id="PS51257">
    <property type="entry name" value="PROKAR_LIPOPROTEIN"/>
    <property type="match status" value="1"/>
</dbReference>
<reference evidence="2" key="1">
    <citation type="submission" date="2023-06" db="EMBL/GenBank/DDBJ databases">
        <title>Genomic of Parafulvivirga corallium.</title>
        <authorList>
            <person name="Wang G."/>
        </authorList>
    </citation>
    <scope>NUCLEOTIDE SEQUENCE</scope>
    <source>
        <strain evidence="2">BMA10</strain>
    </source>
</reference>
<sequence>MRKIALGFVIILSGCISANITSNKAPDFNEKIGRLYIVVRGSDNAKHFFDSFNNYLDQSLKSKGVETSYHYFGPLSLESEEDVDNKIKEFGPKLLMTIQQTESRNTIHRHETSLTTTNTGASFDIRLIRPDSKSTMWRANLSSFASYGLSGSAKSSVDKLIEKLTTDGLLPRTGNNK</sequence>
<comment type="caution">
    <text evidence="2">The sequence shown here is derived from an EMBL/GenBank/DDBJ whole genome shotgun (WGS) entry which is preliminary data.</text>
</comment>
<proteinExistence type="predicted"/>
<gene>
    <name evidence="2" type="ORF">QQ008_24720</name>
</gene>
<evidence type="ECO:0008006" key="4">
    <source>
        <dbReference type="Google" id="ProtNLM"/>
    </source>
</evidence>
<keyword evidence="3" id="KW-1185">Reference proteome</keyword>
<feature type="signal peptide" evidence="1">
    <location>
        <begin position="1"/>
        <end position="18"/>
    </location>
</feature>
<name>A0ABT8KV15_9BACT</name>